<feature type="domain" description="AB hydrolase-1" evidence="1">
    <location>
        <begin position="5"/>
        <end position="242"/>
    </location>
</feature>
<comment type="caution">
    <text evidence="2">The sequence shown here is derived from an EMBL/GenBank/DDBJ whole genome shotgun (WGS) entry which is preliminary data.</text>
</comment>
<dbReference type="Proteomes" id="UP000754883">
    <property type="component" value="Unassembled WGS sequence"/>
</dbReference>
<dbReference type="AlphaFoldDB" id="A0A9N9UUC8"/>
<reference evidence="2 3" key="2">
    <citation type="submission" date="2021-10" db="EMBL/GenBank/DDBJ databases">
        <authorList>
            <person name="Piombo E."/>
        </authorList>
    </citation>
    <scope>NUCLEOTIDE SEQUENCE [LARGE SCALE GENOMIC DNA]</scope>
</reference>
<protein>
    <recommendedName>
        <fullName evidence="1">AB hydrolase-1 domain-containing protein</fullName>
    </recommendedName>
</protein>
<dbReference type="PANTHER" id="PTHR37017">
    <property type="entry name" value="AB HYDROLASE-1 DOMAIN-CONTAINING PROTEIN-RELATED"/>
    <property type="match status" value="1"/>
</dbReference>
<dbReference type="InterPro" id="IPR052897">
    <property type="entry name" value="Sec-Metab_Biosynth_Hydrolase"/>
</dbReference>
<keyword evidence="3" id="KW-1185">Reference proteome</keyword>
<dbReference type="EMBL" id="CABFNO020001563">
    <property type="protein sequence ID" value="CAH0003219.1"/>
    <property type="molecule type" value="Genomic_DNA"/>
</dbReference>
<dbReference type="OrthoDB" id="1263307at2759"/>
<proteinExistence type="predicted"/>
<dbReference type="InterPro" id="IPR000073">
    <property type="entry name" value="AB_hydrolase_1"/>
</dbReference>
<dbReference type="Gene3D" id="3.40.50.1820">
    <property type="entry name" value="alpha/beta hydrolase"/>
    <property type="match status" value="1"/>
</dbReference>
<organism evidence="2 3">
    <name type="scientific">Clonostachys byssicola</name>
    <dbReference type="NCBI Taxonomy" id="160290"/>
    <lineage>
        <taxon>Eukaryota</taxon>
        <taxon>Fungi</taxon>
        <taxon>Dikarya</taxon>
        <taxon>Ascomycota</taxon>
        <taxon>Pezizomycotina</taxon>
        <taxon>Sordariomycetes</taxon>
        <taxon>Hypocreomycetidae</taxon>
        <taxon>Hypocreales</taxon>
        <taxon>Bionectriaceae</taxon>
        <taxon>Clonostachys</taxon>
    </lineage>
</organism>
<sequence>MLSILIIPAASALPLTYRMVVAGVSAHGYDIRALHLPSIGLPKGPRPGKPPSMYDDAAYISDQVTELANEGRDILLIAHSYGGAPATEAVNGLSKAERKREGKRGGIVGLAYMGCLVPGMGEPASSGPWSPLMEIGEDGWFYYPDEKTTAKIFFSDLPLDQGLYWASKMVRHSAASFISPLIYTGYKDVPVSYLITEGDKSIPPRKQRSQIRMIEQASGRRVDVSTTTAGHVPSLTAPSEVINWILAVASKLDAKK</sequence>
<dbReference type="PANTHER" id="PTHR37017:SF11">
    <property type="entry name" value="ESTERASE_LIPASE_THIOESTERASE DOMAIN-CONTAINING PROTEIN"/>
    <property type="match status" value="1"/>
</dbReference>
<name>A0A9N9UUC8_9HYPO</name>
<evidence type="ECO:0000313" key="2">
    <source>
        <dbReference type="EMBL" id="CAH0003219.1"/>
    </source>
</evidence>
<evidence type="ECO:0000313" key="3">
    <source>
        <dbReference type="Proteomes" id="UP000754883"/>
    </source>
</evidence>
<dbReference type="SUPFAM" id="SSF53474">
    <property type="entry name" value="alpha/beta-Hydrolases"/>
    <property type="match status" value="1"/>
</dbReference>
<dbReference type="Pfam" id="PF12697">
    <property type="entry name" value="Abhydrolase_6"/>
    <property type="match status" value="1"/>
</dbReference>
<evidence type="ECO:0000259" key="1">
    <source>
        <dbReference type="Pfam" id="PF12697"/>
    </source>
</evidence>
<reference evidence="3" key="1">
    <citation type="submission" date="2019-06" db="EMBL/GenBank/DDBJ databases">
        <authorList>
            <person name="Broberg M."/>
        </authorList>
    </citation>
    <scope>NUCLEOTIDE SEQUENCE [LARGE SCALE GENOMIC DNA]</scope>
</reference>
<gene>
    <name evidence="2" type="ORF">CBYS24578_00011486</name>
</gene>
<accession>A0A9N9UUC8</accession>
<dbReference type="InterPro" id="IPR029058">
    <property type="entry name" value="AB_hydrolase_fold"/>
</dbReference>